<sequence>MMELAERMAQPCVLADLAAKVTYNDRLTDEEKEMSAVLDESIRKIGETGHDPNHELAALVKKTFTPETVSAPSAFMEEAFDEGTIGEFDDYYTEVEPKNTIQVHEATTGGNVDASYIEHKIMKPTWKSLQAEVYIPMRDIRRGGYKTVANYTERINQALEDQKICDIIKALDAAITSTHPGYIAEATGAPTATSADQLALYLQDMVDNGNPVMFALNKYIQAMSKLAQGERWPIDTQKNMYTTNGFLEAYAGARMFGYTGQRKMANGELIVPDKRVFGVAGKIGNIQTRGEARVLEDEDINREMVHLKVTGYTFGWTITDIAKAAKIVMAQ</sequence>
<name>A0A8S5MHT3_9CAUD</name>
<dbReference type="EMBL" id="BK014910">
    <property type="protein sequence ID" value="DAD81905.1"/>
    <property type="molecule type" value="Genomic_DNA"/>
</dbReference>
<organism evidence="1">
    <name type="scientific">Siphoviridae sp. ctAvK3</name>
    <dbReference type="NCBI Taxonomy" id="2826184"/>
    <lineage>
        <taxon>Viruses</taxon>
        <taxon>Duplodnaviria</taxon>
        <taxon>Heunggongvirae</taxon>
        <taxon>Uroviricota</taxon>
        <taxon>Caudoviricetes</taxon>
    </lineage>
</organism>
<proteinExistence type="predicted"/>
<protein>
    <submittedName>
        <fullName evidence="1">Major capsid protein</fullName>
    </submittedName>
</protein>
<accession>A0A8S5MHT3</accession>
<reference evidence="1" key="1">
    <citation type="journal article" date="2021" name="Proc. Natl. Acad. Sci. U.S.A.">
        <title>A Catalog of Tens of Thousands of Viruses from Human Metagenomes Reveals Hidden Associations with Chronic Diseases.</title>
        <authorList>
            <person name="Tisza M.J."/>
            <person name="Buck C.B."/>
        </authorList>
    </citation>
    <scope>NUCLEOTIDE SEQUENCE</scope>
    <source>
        <strain evidence="1">CtAvK3</strain>
    </source>
</reference>
<evidence type="ECO:0000313" key="1">
    <source>
        <dbReference type="EMBL" id="DAD81905.1"/>
    </source>
</evidence>